<dbReference type="PATRIC" id="fig|470.1314.peg.1476"/>
<dbReference type="EMBL" id="WPIP01000509">
    <property type="protein sequence ID" value="MVM94154.1"/>
    <property type="molecule type" value="Genomic_DNA"/>
</dbReference>
<gene>
    <name evidence="1" type="ORF">ABUW_0263</name>
    <name evidence="3" type="ORF">EA686_08935</name>
    <name evidence="2" type="ORF">GNY86_21725</name>
</gene>
<evidence type="ECO:0000313" key="6">
    <source>
        <dbReference type="Proteomes" id="UP000439424"/>
    </source>
</evidence>
<dbReference type="Proteomes" id="UP000280073">
    <property type="component" value="Unassembled WGS sequence"/>
</dbReference>
<dbReference type="Proteomes" id="UP000032746">
    <property type="component" value="Chromosome"/>
</dbReference>
<dbReference type="Proteomes" id="UP000439424">
    <property type="component" value="Unassembled WGS sequence"/>
</dbReference>
<dbReference type="EMBL" id="CP008706">
    <property type="protein sequence ID" value="AKA30053.1"/>
    <property type="molecule type" value="Genomic_DNA"/>
</dbReference>
<dbReference type="OrthoDB" id="6706726at2"/>
<reference evidence="1 4" key="1">
    <citation type="journal article" date="2015" name="J. Bacteriol.">
        <title>Resources for Genetic and Genomic Analysis of Emerging Pathogen Acinetobacter baumannii.</title>
        <authorList>
            <person name="Gallagher L.A."/>
            <person name="Ramage E."/>
            <person name="Weiss E.J."/>
            <person name="Radey M."/>
            <person name="Hayden H.S."/>
            <person name="Held K.G."/>
            <person name="Huse H.K."/>
            <person name="Zurawski D.V."/>
            <person name="Brittnacher M.J."/>
            <person name="Manoil C."/>
        </authorList>
    </citation>
    <scope>NUCLEOTIDE SEQUENCE [LARGE SCALE GENOMIC DNA]</scope>
    <source>
        <strain evidence="1 4">AB5075-UW</strain>
    </source>
</reference>
<reference evidence="2 6" key="4">
    <citation type="submission" date="2019-11" db="EMBL/GenBank/DDBJ databases">
        <title>Multidrug-resistant Acinetobacter baumannii moving toward extensively drug-resistant over fifteen years in South of Brazil.</title>
        <authorList>
            <person name="Fedrigo N.H."/>
            <person name="Cerdeira L."/>
            <person name="Fuga B."/>
            <person name="Marini P.V.B."/>
            <person name="Shinohara D.R."/>
            <person name="Carrara-Marroni F.E."/>
            <person name="Lincopan N."/>
            <person name="Tognim M.C.B."/>
        </authorList>
    </citation>
    <scope>NUCLEOTIDE SEQUENCE [LARGE SCALE GENOMIC DNA]</scope>
    <source>
        <strain evidence="2 6">Ac576</strain>
    </source>
</reference>
<accession>A0A0D5YDS1</accession>
<evidence type="ECO:0000313" key="1">
    <source>
        <dbReference type="EMBL" id="AKA30053.1"/>
    </source>
</evidence>
<sequence length="197" mass="21356">MKKIKLYTIALGVAVATQLTGCLSVKSYVDPAYKSVTYSDIKRPVQPIPVVLTTEFQRNGTVIPKASKELQSAVERSLRATGIFSPTAQPNGGTQAKLYVTANNVADLGEAAGKGVLTGLTFGAVGNAIADKYEFKFNYVDVQGKQISQRYPHMILTTVGNKKAPIENVQPMSINEAFNKVVDDVVIRFSSDLQKQQ</sequence>
<dbReference type="OMA" id="RTHRYFM"/>
<reference evidence="4" key="2">
    <citation type="submission" date="2015-03" db="EMBL/GenBank/DDBJ databases">
        <authorList>
            <person name="Gallagher L.A."/>
            <person name="Hayden H.S."/>
            <person name="Weiss E.J."/>
            <person name="Hager K.R."/>
            <person name="Ramage E."/>
            <person name="Radey M.R."/>
            <person name="Bydalek R."/>
            <person name="Manoil C."/>
            <person name="Miller S.I."/>
            <person name="Brittnacher M.J."/>
        </authorList>
    </citation>
    <scope>NUCLEOTIDE SEQUENCE [LARGE SCALE GENOMIC DNA]</scope>
    <source>
        <strain evidence="4">AB5075-UW</strain>
    </source>
</reference>
<dbReference type="RefSeq" id="WP_000721434.1">
    <property type="nucleotide sequence ID" value="NZ_AP031576.1"/>
</dbReference>
<dbReference type="EMBL" id="RFDI01000389">
    <property type="protein sequence ID" value="RSR58883.1"/>
    <property type="molecule type" value="Genomic_DNA"/>
</dbReference>
<evidence type="ECO:0000313" key="4">
    <source>
        <dbReference type="Proteomes" id="UP000032746"/>
    </source>
</evidence>
<name>A0A0D5YDS1_ACIBA</name>
<proteinExistence type="predicted"/>
<evidence type="ECO:0000313" key="3">
    <source>
        <dbReference type="EMBL" id="RSR58883.1"/>
    </source>
</evidence>
<evidence type="ECO:0000313" key="5">
    <source>
        <dbReference type="Proteomes" id="UP000280073"/>
    </source>
</evidence>
<reference evidence="3 5" key="3">
    <citation type="submission" date="2018-10" db="EMBL/GenBank/DDBJ databases">
        <title>GWAS and RNA-Seq identify cryptic mechanisms of antimicrobial resistance in Acinetobacter baumannii.</title>
        <authorList>
            <person name="Sahl J.W."/>
        </authorList>
    </citation>
    <scope>NUCLEOTIDE SEQUENCE [LARGE SCALE GENOMIC DNA]</scope>
    <source>
        <strain evidence="3 5">TG28175</strain>
    </source>
</reference>
<organism evidence="1 4">
    <name type="scientific">Acinetobacter baumannii</name>
    <dbReference type="NCBI Taxonomy" id="470"/>
    <lineage>
        <taxon>Bacteria</taxon>
        <taxon>Pseudomonadati</taxon>
        <taxon>Pseudomonadota</taxon>
        <taxon>Gammaproteobacteria</taxon>
        <taxon>Moraxellales</taxon>
        <taxon>Moraxellaceae</taxon>
        <taxon>Acinetobacter</taxon>
        <taxon>Acinetobacter calcoaceticus/baumannii complex</taxon>
    </lineage>
</organism>
<dbReference type="AlphaFoldDB" id="A0A0D5YDS1"/>
<protein>
    <submittedName>
        <fullName evidence="1">Uncharacterized protein</fullName>
    </submittedName>
</protein>
<evidence type="ECO:0000313" key="2">
    <source>
        <dbReference type="EMBL" id="MVM94154.1"/>
    </source>
</evidence>